<dbReference type="Pfam" id="PF00501">
    <property type="entry name" value="AMP-binding"/>
    <property type="match status" value="3"/>
</dbReference>
<feature type="domain" description="Carrier" evidence="5">
    <location>
        <begin position="543"/>
        <end position="619"/>
    </location>
</feature>
<proteinExistence type="predicted"/>
<dbReference type="InterPro" id="IPR020806">
    <property type="entry name" value="PKS_PP-bd"/>
</dbReference>
<dbReference type="InterPro" id="IPR006162">
    <property type="entry name" value="Ppantetheine_attach_site"/>
</dbReference>
<dbReference type="Gene3D" id="3.30.559.30">
    <property type="entry name" value="Nonribosomal peptide synthetase, condensation domain"/>
    <property type="match status" value="1"/>
</dbReference>
<protein>
    <recommendedName>
        <fullName evidence="5">Carrier domain-containing protein</fullName>
    </recommendedName>
</protein>
<dbReference type="Proteomes" id="UP000037084">
    <property type="component" value="Unassembled WGS sequence"/>
</dbReference>
<dbReference type="SUPFAM" id="SSF47336">
    <property type="entry name" value="ACP-like"/>
    <property type="match status" value="2"/>
</dbReference>
<feature type="domain" description="Carrier" evidence="5">
    <location>
        <begin position="1573"/>
        <end position="1656"/>
    </location>
</feature>
<dbReference type="EMBL" id="LGUV01000121">
    <property type="protein sequence ID" value="KOG55055.1"/>
    <property type="molecule type" value="Genomic_DNA"/>
</dbReference>
<dbReference type="SUPFAM" id="SSF52777">
    <property type="entry name" value="CoA-dependent acyltransferases"/>
    <property type="match status" value="2"/>
</dbReference>
<evidence type="ECO:0000256" key="3">
    <source>
        <dbReference type="ARBA" id="ARBA00022553"/>
    </source>
</evidence>
<accession>A0A0L8MXL1</accession>
<dbReference type="PANTHER" id="PTHR45527">
    <property type="entry name" value="NONRIBOSOMAL PEPTIDE SYNTHETASE"/>
    <property type="match status" value="1"/>
</dbReference>
<dbReference type="OrthoDB" id="3494848at2"/>
<dbReference type="InterPro" id="IPR001242">
    <property type="entry name" value="Condensation_dom"/>
</dbReference>
<keyword evidence="2" id="KW-0596">Phosphopantetheine</keyword>
<dbReference type="Pfam" id="PF00550">
    <property type="entry name" value="PP-binding"/>
    <property type="match status" value="2"/>
</dbReference>
<dbReference type="InterPro" id="IPR009081">
    <property type="entry name" value="PP-bd_ACP"/>
</dbReference>
<dbReference type="RefSeq" id="WP_053170316.1">
    <property type="nucleotide sequence ID" value="NZ_LGUV01000121.1"/>
</dbReference>
<dbReference type="SUPFAM" id="SSF56801">
    <property type="entry name" value="Acetyl-CoA synthetase-like"/>
    <property type="match status" value="2"/>
</dbReference>
<dbReference type="GO" id="GO:0047527">
    <property type="term" value="F:2,3-dihydroxybenzoate-serine ligase activity"/>
    <property type="evidence" value="ECO:0007669"/>
    <property type="project" value="TreeGrafter"/>
</dbReference>
<dbReference type="GO" id="GO:0009239">
    <property type="term" value="P:enterobactin biosynthetic process"/>
    <property type="evidence" value="ECO:0007669"/>
    <property type="project" value="TreeGrafter"/>
</dbReference>
<comment type="caution">
    <text evidence="6">The sequence shown here is derived from an EMBL/GenBank/DDBJ whole genome shotgun (WGS) entry which is preliminary data.</text>
</comment>
<gene>
    <name evidence="6" type="ORF">ADK75_12520</name>
</gene>
<dbReference type="InterPro" id="IPR025110">
    <property type="entry name" value="AMP-bd_C"/>
</dbReference>
<dbReference type="PANTHER" id="PTHR45527:SF1">
    <property type="entry name" value="FATTY ACID SYNTHASE"/>
    <property type="match status" value="1"/>
</dbReference>
<dbReference type="FunFam" id="3.40.50.980:FF:000002">
    <property type="entry name" value="Enterobactin synthetase component F"/>
    <property type="match status" value="1"/>
</dbReference>
<evidence type="ECO:0000313" key="6">
    <source>
        <dbReference type="EMBL" id="KOG55055.1"/>
    </source>
</evidence>
<sequence>MNHHPDQSVRALRGPTVDHPAPYGVPGLIRAASERTPDAVACAGAGETWTYRRLEEVSDRLAAELVRRDLPEDRPVAVLAQRGPHMVAALLGVLKAGLPYLPLATDESAERLALILDTARPDLVVGTTGALAGWRGPAGVALLDVEPLSADPDAAFVPGPLRPVAADQPVNIIFTSGSTGTPKGVVVPSGGVTNRLLWGQRHYGLTPEDRVLQKTPYTFDVSGWEIYWPLTVGARLVLLAPGEHADPAAIMQTVTEHRVTVCHFVPSMLDEFLRWPNAADCTGLRHVFCSGEALPAALARACVKTLPARLHNLYGPTEASIEVTYWDSPEDPALIDDVPIGQAVDNCTLLVLDRQGRPVPDGESGELAIGGVPLALGYLGRPDLTERVFVPAPEGSGVDRVYRTGDLVRVVDGQIRYLGRIDEQVKIRGVRVEPGEVESVLREHPAVDECAVVVAGDGAPRLVAFVRPHGAADWTAAERDAAQDGGPAPWQEECRAHVAARLPSAYVPTHFVALDAMPLTRSGKQDRVLLRQRAAELLAPRADGPAGADDPLARLWAEVLGVDTVDEDADFLALGGHSLAAVRLRGELLRSYGVRITLAELLRERITLAALRRRTGTATATEAGAGAGGAPARRPDPARAPVSGGQRRLWLMEQLYPRLSAYNVVAAVRVPGGLDTERLRAALALVIQRHESLRTAVVGDASGPYQAVAEQVETPLETRVVDGALTGDRCRALAAEAAAVPLPIDRAPLLRVVHTRGADGDGLLVAVLHHAIADQRSVDVFLAELAAAYDGSAPSGEPPHFGDLLVERAAREDPGEQRAHLAYWVDRLRDAPRTHGLPFQARRPAVTTFEGGAVESALGGADARLLDEVARRIGVTPVAVVLAAFTTVLTSWSGQEEIVVGVPWSSRDGGPSEDVIGFLVDTLPVRVGVAAAESFSALVRQVSDTMIDAHGHAGADFEEIVRALGLPRNLSRNPLYQIWFNDLTHAAPAPAFDGVPAAAVEPGTTGSLFDLGLYLHRDGESGYRLQLVHARDVFDAETAGHLLGQVVRLLREAPADLGRAPTGWLLGGDRPTAEPAPQPALTGVAEAFGRAAALHTDRVALRFPGGRLTYGELRDRVEARAAALGGAGWSGHAVLLPGDRSPATVVELLAAWRAGCSVALVDAALPARRQLAALSGSGAEAVLTGDGADWPVPVLTGPSLPRPATGAVPLDWGHALCTSGTTGEPSVVFAPREALPEALHWYRETFGTGPDDRFLMLSAPGHDPVLRDILVPLTSGAALHLPAAGTEPGALVDLLLEHRITAVHATPGLARLLASAAIASGRRLDRLRHVVLSGALLTDPVARELRRAAPAAEIHHGYGSTETPQLSSWLRWRDPARDPERRRRDRAGVPLAAHSPWRELVIEGAGVGQLGEIVVRGRGMALGTSPVQDPSPFGPDPYGRPGVSTYRTGDLGRYTPDGLIEFAGRRDRQVSVGGHRLEPAEIEAALRAHAAVAQCVAVVSGTEITAFVAAPGAGPVLAEELRHELGSVLPGWAVPGRIVVLDELPLDRNGKVDVRAAAAAVVPEEPAAAPVASATEDVIVDALREQLGTGAGARDDGLGSPDPLDTGTNFFDAGLTSLSLLRMHARLRERGLGVEVVDLFRFPNPRLLARHLSGAGTAAPGTAAPTAARYTPPAGAAAAPSGTAAARRSVRRRLNDRKRTQR</sequence>
<feature type="compositionally biased region" description="Basic residues" evidence="4">
    <location>
        <begin position="1688"/>
        <end position="1702"/>
    </location>
</feature>
<dbReference type="Gene3D" id="3.40.50.12780">
    <property type="entry name" value="N-terminal domain of ligase-like"/>
    <property type="match status" value="2"/>
</dbReference>
<dbReference type="Pfam" id="PF00668">
    <property type="entry name" value="Condensation"/>
    <property type="match status" value="1"/>
</dbReference>
<dbReference type="GO" id="GO:0005829">
    <property type="term" value="C:cytosol"/>
    <property type="evidence" value="ECO:0007669"/>
    <property type="project" value="TreeGrafter"/>
</dbReference>
<organism evidence="6 7">
    <name type="scientific">Streptomyces virginiae</name>
    <name type="common">Streptomyces cinnamonensis</name>
    <dbReference type="NCBI Taxonomy" id="1961"/>
    <lineage>
        <taxon>Bacteria</taxon>
        <taxon>Bacillati</taxon>
        <taxon>Actinomycetota</taxon>
        <taxon>Actinomycetes</taxon>
        <taxon>Kitasatosporales</taxon>
        <taxon>Streptomycetaceae</taxon>
        <taxon>Streptomyces</taxon>
    </lineage>
</organism>
<evidence type="ECO:0000313" key="7">
    <source>
        <dbReference type="Proteomes" id="UP000037084"/>
    </source>
</evidence>
<dbReference type="PATRIC" id="fig|1961.12.peg.2897"/>
<dbReference type="GO" id="GO:0009366">
    <property type="term" value="C:enterobactin synthetase complex"/>
    <property type="evidence" value="ECO:0007669"/>
    <property type="project" value="TreeGrafter"/>
</dbReference>
<dbReference type="SMART" id="SM00823">
    <property type="entry name" value="PKS_PP"/>
    <property type="match status" value="2"/>
</dbReference>
<reference evidence="7" key="1">
    <citation type="submission" date="2015-07" db="EMBL/GenBank/DDBJ databases">
        <authorList>
            <consortium name="Consortium for Microbial Forensics and Genomics (microFORGE)"/>
            <person name="Knight B.M."/>
            <person name="Roberts D.P."/>
            <person name="Lin D."/>
            <person name="Hari K."/>
            <person name="Fletcher J."/>
            <person name="Melcher U."/>
            <person name="Blagden T."/>
            <person name="Winegar R.A."/>
        </authorList>
    </citation>
    <scope>NUCLEOTIDE SEQUENCE [LARGE SCALE GENOMIC DNA]</scope>
    <source>
        <strain evidence="7">NRRL B-1447</strain>
    </source>
</reference>
<feature type="region of interest" description="Disordered" evidence="4">
    <location>
        <begin position="617"/>
        <end position="643"/>
    </location>
</feature>
<dbReference type="InterPro" id="IPR020845">
    <property type="entry name" value="AMP-binding_CS"/>
</dbReference>
<dbReference type="InterPro" id="IPR036736">
    <property type="entry name" value="ACP-like_sf"/>
</dbReference>
<dbReference type="Gene3D" id="3.30.559.10">
    <property type="entry name" value="Chloramphenicol acetyltransferase-like domain"/>
    <property type="match status" value="1"/>
</dbReference>
<feature type="region of interest" description="Disordered" evidence="4">
    <location>
        <begin position="1655"/>
        <end position="1702"/>
    </location>
</feature>
<feature type="compositionally biased region" description="Low complexity" evidence="4">
    <location>
        <begin position="1655"/>
        <end position="1687"/>
    </location>
</feature>
<dbReference type="InterPro" id="IPR000873">
    <property type="entry name" value="AMP-dep_synth/lig_dom"/>
</dbReference>
<evidence type="ECO:0000256" key="2">
    <source>
        <dbReference type="ARBA" id="ARBA00022450"/>
    </source>
</evidence>
<dbReference type="Gene3D" id="1.10.1200.10">
    <property type="entry name" value="ACP-like"/>
    <property type="match status" value="2"/>
</dbReference>
<dbReference type="GO" id="GO:0043041">
    <property type="term" value="P:amino acid activation for nonribosomal peptide biosynthetic process"/>
    <property type="evidence" value="ECO:0007669"/>
    <property type="project" value="TreeGrafter"/>
</dbReference>
<dbReference type="PROSITE" id="PS00455">
    <property type="entry name" value="AMP_BINDING"/>
    <property type="match status" value="1"/>
</dbReference>
<dbReference type="PROSITE" id="PS50075">
    <property type="entry name" value="CARRIER"/>
    <property type="match status" value="2"/>
</dbReference>
<dbReference type="Pfam" id="PF13193">
    <property type="entry name" value="AMP-binding_C"/>
    <property type="match status" value="2"/>
</dbReference>
<dbReference type="GO" id="GO:0031177">
    <property type="term" value="F:phosphopantetheine binding"/>
    <property type="evidence" value="ECO:0007669"/>
    <property type="project" value="InterPro"/>
</dbReference>
<dbReference type="NCBIfam" id="TIGR01733">
    <property type="entry name" value="AA-adenyl-dom"/>
    <property type="match status" value="1"/>
</dbReference>
<dbReference type="InterPro" id="IPR023213">
    <property type="entry name" value="CAT-like_dom_sf"/>
</dbReference>
<dbReference type="Gene3D" id="3.30.300.30">
    <property type="match status" value="2"/>
</dbReference>
<dbReference type="CDD" id="cd19531">
    <property type="entry name" value="LCL_NRPS-like"/>
    <property type="match status" value="1"/>
</dbReference>
<evidence type="ECO:0000256" key="1">
    <source>
        <dbReference type="ARBA" id="ARBA00001957"/>
    </source>
</evidence>
<comment type="cofactor">
    <cofactor evidence="1">
        <name>pantetheine 4'-phosphate</name>
        <dbReference type="ChEBI" id="CHEBI:47942"/>
    </cofactor>
</comment>
<dbReference type="PROSITE" id="PS00012">
    <property type="entry name" value="PHOSPHOPANTETHEINE"/>
    <property type="match status" value="1"/>
</dbReference>
<name>A0A0L8MXL1_STRVG</name>
<dbReference type="InterPro" id="IPR045851">
    <property type="entry name" value="AMP-bd_C_sf"/>
</dbReference>
<dbReference type="InterPro" id="IPR042099">
    <property type="entry name" value="ANL_N_sf"/>
</dbReference>
<dbReference type="InterPro" id="IPR010071">
    <property type="entry name" value="AA_adenyl_dom"/>
</dbReference>
<evidence type="ECO:0000256" key="4">
    <source>
        <dbReference type="SAM" id="MobiDB-lite"/>
    </source>
</evidence>
<dbReference type="CDD" id="cd05930">
    <property type="entry name" value="A_NRPS"/>
    <property type="match status" value="1"/>
</dbReference>
<evidence type="ECO:0000259" key="5">
    <source>
        <dbReference type="PROSITE" id="PS50075"/>
    </source>
</evidence>
<dbReference type="GO" id="GO:0008610">
    <property type="term" value="P:lipid biosynthetic process"/>
    <property type="evidence" value="ECO:0007669"/>
    <property type="project" value="UniProtKB-ARBA"/>
</dbReference>
<keyword evidence="3" id="KW-0597">Phosphoprotein</keyword>